<accession>A0A401PID8</accession>
<protein>
    <submittedName>
        <fullName evidence="2">Uncharacterized protein</fullName>
    </submittedName>
</protein>
<keyword evidence="1" id="KW-0175">Coiled coil</keyword>
<dbReference type="EMBL" id="BFAA01002205">
    <property type="protein sequence ID" value="GCB72871.1"/>
    <property type="molecule type" value="Genomic_DNA"/>
</dbReference>
<name>A0A401PID8_SCYTO</name>
<dbReference type="STRING" id="75743.A0A401PID8"/>
<organism evidence="2 3">
    <name type="scientific">Scyliorhinus torazame</name>
    <name type="common">Cloudy catshark</name>
    <name type="synonym">Catulus torazame</name>
    <dbReference type="NCBI Taxonomy" id="75743"/>
    <lineage>
        <taxon>Eukaryota</taxon>
        <taxon>Metazoa</taxon>
        <taxon>Chordata</taxon>
        <taxon>Craniata</taxon>
        <taxon>Vertebrata</taxon>
        <taxon>Chondrichthyes</taxon>
        <taxon>Elasmobranchii</taxon>
        <taxon>Galeomorphii</taxon>
        <taxon>Galeoidea</taxon>
        <taxon>Carcharhiniformes</taxon>
        <taxon>Scyliorhinidae</taxon>
        <taxon>Scyliorhinus</taxon>
    </lineage>
</organism>
<gene>
    <name evidence="2" type="ORF">scyTo_0006507</name>
</gene>
<keyword evidence="3" id="KW-1185">Reference proteome</keyword>
<dbReference type="AlphaFoldDB" id="A0A401PID8"/>
<comment type="caution">
    <text evidence="2">The sequence shown here is derived from an EMBL/GenBank/DDBJ whole genome shotgun (WGS) entry which is preliminary data.</text>
</comment>
<evidence type="ECO:0000313" key="3">
    <source>
        <dbReference type="Proteomes" id="UP000288216"/>
    </source>
</evidence>
<sequence length="80" mass="9809">LEQKNIELESEVMTLHEELDQERKKYTMVEIKMRNTERAREDAEKRNEMLQKEMEQFFSTFGDLTVETRRPDRSNTIWIQ</sequence>
<dbReference type="Proteomes" id="UP000288216">
    <property type="component" value="Unassembled WGS sequence"/>
</dbReference>
<evidence type="ECO:0000256" key="1">
    <source>
        <dbReference type="SAM" id="Coils"/>
    </source>
</evidence>
<feature type="non-terminal residue" evidence="2">
    <location>
        <position position="1"/>
    </location>
</feature>
<feature type="coiled-coil region" evidence="1">
    <location>
        <begin position="5"/>
        <end position="60"/>
    </location>
</feature>
<proteinExistence type="predicted"/>
<dbReference type="OrthoDB" id="10033734at2759"/>
<reference evidence="2 3" key="1">
    <citation type="journal article" date="2018" name="Nat. Ecol. Evol.">
        <title>Shark genomes provide insights into elasmobranch evolution and the origin of vertebrates.</title>
        <authorList>
            <person name="Hara Y"/>
            <person name="Yamaguchi K"/>
            <person name="Onimaru K"/>
            <person name="Kadota M"/>
            <person name="Koyanagi M"/>
            <person name="Keeley SD"/>
            <person name="Tatsumi K"/>
            <person name="Tanaka K"/>
            <person name="Motone F"/>
            <person name="Kageyama Y"/>
            <person name="Nozu R"/>
            <person name="Adachi N"/>
            <person name="Nishimura O"/>
            <person name="Nakagawa R"/>
            <person name="Tanegashima C"/>
            <person name="Kiyatake I"/>
            <person name="Matsumoto R"/>
            <person name="Murakumo K"/>
            <person name="Nishida K"/>
            <person name="Terakita A"/>
            <person name="Kuratani S"/>
            <person name="Sato K"/>
            <person name="Hyodo S Kuraku.S."/>
        </authorList>
    </citation>
    <scope>NUCLEOTIDE SEQUENCE [LARGE SCALE GENOMIC DNA]</scope>
</reference>
<evidence type="ECO:0000313" key="2">
    <source>
        <dbReference type="EMBL" id="GCB72871.1"/>
    </source>
</evidence>